<dbReference type="RefSeq" id="WP_148067337.1">
    <property type="nucleotide sequence ID" value="NZ_VRZA01000002.1"/>
</dbReference>
<dbReference type="Gene3D" id="1.25.40.10">
    <property type="entry name" value="Tetratricopeptide repeat domain"/>
    <property type="match status" value="1"/>
</dbReference>
<proteinExistence type="predicted"/>
<comment type="caution">
    <text evidence="1">The sequence shown here is derived from an EMBL/GenBank/DDBJ whole genome shotgun (WGS) entry which is preliminary data.</text>
</comment>
<organism evidence="1 2">
    <name type="scientific">Parahaliea maris</name>
    <dbReference type="NCBI Taxonomy" id="2716870"/>
    <lineage>
        <taxon>Bacteria</taxon>
        <taxon>Pseudomonadati</taxon>
        <taxon>Pseudomonadota</taxon>
        <taxon>Gammaproteobacteria</taxon>
        <taxon>Cellvibrionales</taxon>
        <taxon>Halieaceae</taxon>
        <taxon>Parahaliea</taxon>
    </lineage>
</organism>
<protein>
    <recommendedName>
        <fullName evidence="3">TonB C-terminal domain-containing protein</fullName>
    </recommendedName>
</protein>
<accession>A0A5C9A3X9</accession>
<dbReference type="EMBL" id="VRZA01000002">
    <property type="protein sequence ID" value="TXS95426.1"/>
    <property type="molecule type" value="Genomic_DNA"/>
</dbReference>
<evidence type="ECO:0000313" key="1">
    <source>
        <dbReference type="EMBL" id="TXS95426.1"/>
    </source>
</evidence>
<dbReference type="InterPro" id="IPR011990">
    <property type="entry name" value="TPR-like_helical_dom_sf"/>
</dbReference>
<evidence type="ECO:0000313" key="2">
    <source>
        <dbReference type="Proteomes" id="UP000321039"/>
    </source>
</evidence>
<sequence length="386" mass="43295">MPALACLSALAGAAPEGQNRWTEDAVRRAEHARGAYAPDLIEPLSDSARFHSEAGKHSDAISDYQRALHLTRINGGLYNAGQIPLLQQLAVSQESLGQLLEADSTRDYLYRVQRNVLSADPAESARAALVRARWKRNLYRAGVGHEPYLWLLQSHRAHAEALELLGPDNPDFSARLEHVYGRMETEYLISHYRNPQQRGLSFSSPGFAGRVSLDADAFRLLKKHNYRNGRKTLQQAIDLLQSIDPLPLEELARVHIALGDWHLWWFQHSSAQHSYRDAWRLWEGERGAGTAASALFPEPRLLPDGQKLGSGSVGGEAGAHVRFRVSKKGEARDIEVLELAAPPGRDSDFARVVVFNLLKEYRFRPVVRAGEVVTGEPVERRFRFDY</sequence>
<dbReference type="Proteomes" id="UP000321039">
    <property type="component" value="Unassembled WGS sequence"/>
</dbReference>
<evidence type="ECO:0008006" key="3">
    <source>
        <dbReference type="Google" id="ProtNLM"/>
    </source>
</evidence>
<keyword evidence="2" id="KW-1185">Reference proteome</keyword>
<gene>
    <name evidence="1" type="ORF">FV139_05940</name>
</gene>
<name>A0A5C9A3X9_9GAMM</name>
<dbReference type="AlphaFoldDB" id="A0A5C9A3X9"/>
<reference evidence="1 2" key="1">
    <citation type="submission" date="2019-08" db="EMBL/GenBank/DDBJ databases">
        <title>Parahaliea maris sp. nov., isolated from the surface seawater.</title>
        <authorList>
            <person name="Liu Y."/>
        </authorList>
    </citation>
    <scope>NUCLEOTIDE SEQUENCE [LARGE SCALE GENOMIC DNA]</scope>
    <source>
        <strain evidence="1 2">HSLHS9</strain>
    </source>
</reference>
<dbReference type="SUPFAM" id="SSF48452">
    <property type="entry name" value="TPR-like"/>
    <property type="match status" value="1"/>
</dbReference>